<evidence type="ECO:0000313" key="3">
    <source>
        <dbReference type="EMBL" id="VDK35101.1"/>
    </source>
</evidence>
<dbReference type="GO" id="GO:0006637">
    <property type="term" value="P:acyl-CoA metabolic process"/>
    <property type="evidence" value="ECO:0007669"/>
    <property type="project" value="TreeGrafter"/>
</dbReference>
<evidence type="ECO:0000256" key="2">
    <source>
        <dbReference type="ARBA" id="ARBA00022801"/>
    </source>
</evidence>
<organism evidence="5">
    <name type="scientific">Anisakis simplex</name>
    <name type="common">Herring worm</name>
    <dbReference type="NCBI Taxonomy" id="6269"/>
    <lineage>
        <taxon>Eukaryota</taxon>
        <taxon>Metazoa</taxon>
        <taxon>Ecdysozoa</taxon>
        <taxon>Nematoda</taxon>
        <taxon>Chromadorea</taxon>
        <taxon>Rhabditida</taxon>
        <taxon>Spirurina</taxon>
        <taxon>Ascaridomorpha</taxon>
        <taxon>Ascaridoidea</taxon>
        <taxon>Anisakidae</taxon>
        <taxon>Anisakis</taxon>
        <taxon>Anisakis simplex complex</taxon>
    </lineage>
</organism>
<keyword evidence="2" id="KW-0378">Hydrolase</keyword>
<keyword evidence="4" id="KW-1185">Reference proteome</keyword>
<dbReference type="AlphaFoldDB" id="A0A0M3JNA9"/>
<evidence type="ECO:0000313" key="5">
    <source>
        <dbReference type="WBParaSite" id="ASIM_0000914901-mRNA-1"/>
    </source>
</evidence>
<protein>
    <submittedName>
        <fullName evidence="5">HotDog ACOT-type domain-containing protein</fullName>
    </submittedName>
</protein>
<comment type="similarity">
    <text evidence="1">Belongs to the acyl coenzyme A hydrolase family.</text>
</comment>
<sequence length="76" mass="8647">MEGFVSWVGRSSQHISMDLYQEVEGRRVNFLSARFVTVSQDPITGRATPNMPLITTDPEQEEIVRRGRGISLLHFV</sequence>
<name>A0A0M3JNA9_ANISI</name>
<dbReference type="PANTHER" id="PTHR12655:SF0">
    <property type="entry name" value="ACYL-COENZYME A THIOESTERASE 9, MITOCHONDRIAL"/>
    <property type="match status" value="1"/>
</dbReference>
<reference evidence="5" key="1">
    <citation type="submission" date="2017-02" db="UniProtKB">
        <authorList>
            <consortium name="WormBaseParasite"/>
        </authorList>
    </citation>
    <scope>IDENTIFICATION</scope>
</reference>
<evidence type="ECO:0000313" key="4">
    <source>
        <dbReference type="Proteomes" id="UP000267096"/>
    </source>
</evidence>
<dbReference type="Proteomes" id="UP000267096">
    <property type="component" value="Unassembled WGS sequence"/>
</dbReference>
<dbReference type="EMBL" id="UYRR01025503">
    <property type="protein sequence ID" value="VDK35101.1"/>
    <property type="molecule type" value="Genomic_DNA"/>
</dbReference>
<reference evidence="3 4" key="2">
    <citation type="submission" date="2018-11" db="EMBL/GenBank/DDBJ databases">
        <authorList>
            <consortium name="Pathogen Informatics"/>
        </authorList>
    </citation>
    <scope>NUCLEOTIDE SEQUENCE [LARGE SCALE GENOMIC DNA]</scope>
</reference>
<dbReference type="Gene3D" id="3.10.129.10">
    <property type="entry name" value="Hotdog Thioesterase"/>
    <property type="match status" value="1"/>
</dbReference>
<dbReference type="WBParaSite" id="ASIM_0000914901-mRNA-1">
    <property type="protein sequence ID" value="ASIM_0000914901-mRNA-1"/>
    <property type="gene ID" value="ASIM_0000914901"/>
</dbReference>
<proteinExistence type="inferred from homology"/>
<dbReference type="OrthoDB" id="331699at2759"/>
<evidence type="ECO:0000256" key="1">
    <source>
        <dbReference type="ARBA" id="ARBA00010458"/>
    </source>
</evidence>
<dbReference type="GO" id="GO:0047617">
    <property type="term" value="F:fatty acyl-CoA hydrolase activity"/>
    <property type="evidence" value="ECO:0007669"/>
    <property type="project" value="TreeGrafter"/>
</dbReference>
<dbReference type="PANTHER" id="PTHR12655">
    <property type="entry name" value="ACYL-COA THIOESTERASE"/>
    <property type="match status" value="1"/>
</dbReference>
<gene>
    <name evidence="3" type="ORF">ASIM_LOCUS8894</name>
</gene>
<accession>A0A0M3JNA9</accession>